<dbReference type="Proteomes" id="UP000519439">
    <property type="component" value="Unassembled WGS sequence"/>
</dbReference>
<dbReference type="InterPro" id="IPR038696">
    <property type="entry name" value="IalB_sf"/>
</dbReference>
<name>A0A7W6IGY7_9HYPH</name>
<proteinExistence type="predicted"/>
<feature type="region of interest" description="Disordered" evidence="1">
    <location>
        <begin position="28"/>
        <end position="76"/>
    </location>
</feature>
<reference evidence="3 4" key="1">
    <citation type="submission" date="2020-08" db="EMBL/GenBank/DDBJ databases">
        <title>Genomic Encyclopedia of Type Strains, Phase IV (KMG-IV): sequencing the most valuable type-strain genomes for metagenomic binning, comparative biology and taxonomic classification.</title>
        <authorList>
            <person name="Goeker M."/>
        </authorList>
    </citation>
    <scope>NUCLEOTIDE SEQUENCE [LARGE SCALE GENOMIC DNA]</scope>
    <source>
        <strain evidence="3 4">DSM 15743</strain>
    </source>
</reference>
<dbReference type="Gene3D" id="2.60.40.1880">
    <property type="entry name" value="Invasion associated locus B (IalB) protein"/>
    <property type="match status" value="1"/>
</dbReference>
<feature type="chain" id="PRO_5031299921" description="Invasion associated locus B family protein" evidence="2">
    <location>
        <begin position="29"/>
        <end position="247"/>
    </location>
</feature>
<protein>
    <recommendedName>
        <fullName evidence="5">Invasion associated locus B family protein</fullName>
    </recommendedName>
</protein>
<gene>
    <name evidence="3" type="ORF">GGR34_002969</name>
</gene>
<feature type="compositionally biased region" description="Low complexity" evidence="1">
    <location>
        <begin position="34"/>
        <end position="76"/>
    </location>
</feature>
<evidence type="ECO:0000256" key="1">
    <source>
        <dbReference type="SAM" id="MobiDB-lite"/>
    </source>
</evidence>
<dbReference type="RefSeq" id="WP_183501388.1">
    <property type="nucleotide sequence ID" value="NZ_JACIDC010000010.1"/>
</dbReference>
<evidence type="ECO:0000313" key="3">
    <source>
        <dbReference type="EMBL" id="MBB4041299.1"/>
    </source>
</evidence>
<evidence type="ECO:0000313" key="4">
    <source>
        <dbReference type="Proteomes" id="UP000519439"/>
    </source>
</evidence>
<accession>A0A7W6IGY7</accession>
<dbReference type="AlphaFoldDB" id="A0A7W6IGY7"/>
<sequence length="247" mass="24904">MITASFQRGLAAGILSALVIGTGPAALAQSQRSAPAKPAAKPVATAKPNPAPAKAAPAAKTTPAKNTPAKNSPAKPAAAAAAGGAAAAGAAKATQAATGPGGASLVTSYGDWGVYTAQTGRSKICYALSQPQDRLPKNLNRDPAYLFVSFRPAENVKNEVALVLGFAAKENGPAEASVGNTSYALITKAANAWLKNPAEEGQAIATMARSGTMIVKMQSARGSSLTDRYSLNGFSKALEHARKECAS</sequence>
<keyword evidence="4" id="KW-1185">Reference proteome</keyword>
<organism evidence="3 4">
    <name type="scientific">Microvirga flocculans</name>
    <dbReference type="NCBI Taxonomy" id="217168"/>
    <lineage>
        <taxon>Bacteria</taxon>
        <taxon>Pseudomonadati</taxon>
        <taxon>Pseudomonadota</taxon>
        <taxon>Alphaproteobacteria</taxon>
        <taxon>Hyphomicrobiales</taxon>
        <taxon>Methylobacteriaceae</taxon>
        <taxon>Microvirga</taxon>
    </lineage>
</organism>
<feature type="signal peptide" evidence="2">
    <location>
        <begin position="1"/>
        <end position="28"/>
    </location>
</feature>
<comment type="caution">
    <text evidence="3">The sequence shown here is derived from an EMBL/GenBank/DDBJ whole genome shotgun (WGS) entry which is preliminary data.</text>
</comment>
<evidence type="ECO:0000256" key="2">
    <source>
        <dbReference type="SAM" id="SignalP"/>
    </source>
</evidence>
<evidence type="ECO:0008006" key="5">
    <source>
        <dbReference type="Google" id="ProtNLM"/>
    </source>
</evidence>
<dbReference type="EMBL" id="JACIDC010000010">
    <property type="protein sequence ID" value="MBB4041299.1"/>
    <property type="molecule type" value="Genomic_DNA"/>
</dbReference>
<keyword evidence="2" id="KW-0732">Signal</keyword>